<accession>A0A176XFZ4</accession>
<dbReference type="InterPro" id="IPR012349">
    <property type="entry name" value="Split_barrel_FMN-bd"/>
</dbReference>
<gene>
    <name evidence="2" type="ORF">A7J57_21375</name>
</gene>
<dbReference type="PANTHER" id="PTHR40660:SF1">
    <property type="entry name" value="5'-PHOSPHATE OXIDASE PUTATIVE DOMAIN-CONTAINING PROTEIN-RELATED"/>
    <property type="match status" value="1"/>
</dbReference>
<dbReference type="Pfam" id="PF01243">
    <property type="entry name" value="PNPOx_N"/>
    <property type="match status" value="1"/>
</dbReference>
<evidence type="ECO:0000313" key="3">
    <source>
        <dbReference type="Proteomes" id="UP000077098"/>
    </source>
</evidence>
<evidence type="ECO:0000259" key="1">
    <source>
        <dbReference type="Pfam" id="PF01243"/>
    </source>
</evidence>
<dbReference type="PANTHER" id="PTHR40660">
    <property type="entry name" value="5'-PHOSPHATE OXIDASE PUTATIVE DOMAIN-CONTAINING PROTEIN-RELATED"/>
    <property type="match status" value="1"/>
</dbReference>
<name>A0A176XFZ4_AGRTU</name>
<dbReference type="Gene3D" id="2.30.110.10">
    <property type="entry name" value="Electron Transport, Fmn-binding Protein, Chain A"/>
    <property type="match status" value="1"/>
</dbReference>
<dbReference type="RefSeq" id="WP_063947737.1">
    <property type="nucleotide sequence ID" value="NZ_LXPS01000005.1"/>
</dbReference>
<reference evidence="2 3" key="1">
    <citation type="submission" date="2016-05" db="EMBL/GenBank/DDBJ databases">
        <authorList>
            <person name="Lavstsen T."/>
            <person name="Jespersen J.S."/>
        </authorList>
    </citation>
    <scope>NUCLEOTIDE SEQUENCE [LARGE SCALE GENOMIC DNA]</scope>
    <source>
        <strain evidence="2 3">KCJ1736</strain>
    </source>
</reference>
<protein>
    <recommendedName>
        <fullName evidence="1">Pyridoxamine 5'-phosphate oxidase N-terminal domain-containing protein</fullName>
    </recommendedName>
</protein>
<evidence type="ECO:0000313" key="2">
    <source>
        <dbReference type="EMBL" id="OAE48579.1"/>
    </source>
</evidence>
<proteinExistence type="predicted"/>
<dbReference type="InterPro" id="IPR011576">
    <property type="entry name" value="Pyridox_Oxase_N"/>
</dbReference>
<sequence>MKINDAIKVDLQNSVLCWLATIDDDGTPSVTPKEIFTSYGDDHIVIADIASSHSVHNALARPKVCVSFIDVFRQKGFKLTGHATILAPSDAHFDAFSVDLRRMAGDDFPIRNVIAVKIDRVSRIWAPSYKLFPQRSESERMQSAYETYGVRPIGALPYQESSSER</sequence>
<dbReference type="SUPFAM" id="SSF50475">
    <property type="entry name" value="FMN-binding split barrel"/>
    <property type="match status" value="1"/>
</dbReference>
<feature type="domain" description="Pyridoxamine 5'-phosphate oxidase N-terminal" evidence="1">
    <location>
        <begin position="4"/>
        <end position="122"/>
    </location>
</feature>
<dbReference type="Proteomes" id="UP000077098">
    <property type="component" value="Unassembled WGS sequence"/>
</dbReference>
<dbReference type="EMBL" id="LXPS01000005">
    <property type="protein sequence ID" value="OAE48579.1"/>
    <property type="molecule type" value="Genomic_DNA"/>
</dbReference>
<dbReference type="AlphaFoldDB" id="A0A176XFZ4"/>
<comment type="caution">
    <text evidence="2">The sequence shown here is derived from an EMBL/GenBank/DDBJ whole genome shotgun (WGS) entry which is preliminary data.</text>
</comment>
<organism evidence="2 3">
    <name type="scientific">Agrobacterium tumefaciens</name>
    <dbReference type="NCBI Taxonomy" id="358"/>
    <lineage>
        <taxon>Bacteria</taxon>
        <taxon>Pseudomonadati</taxon>
        <taxon>Pseudomonadota</taxon>
        <taxon>Alphaproteobacteria</taxon>
        <taxon>Hyphomicrobiales</taxon>
        <taxon>Rhizobiaceae</taxon>
        <taxon>Rhizobium/Agrobacterium group</taxon>
        <taxon>Agrobacterium</taxon>
        <taxon>Agrobacterium tumefaciens complex</taxon>
    </lineage>
</organism>